<dbReference type="EC" id="2.6.1.2" evidence="5"/>
<dbReference type="NCBIfam" id="NF006033">
    <property type="entry name" value="PRK08175.1"/>
    <property type="match status" value="1"/>
</dbReference>
<evidence type="ECO:0000256" key="1">
    <source>
        <dbReference type="ARBA" id="ARBA00001933"/>
    </source>
</evidence>
<accession>A0A369UJC4</accession>
<name>A0A369UJC4_9GAMM</name>
<dbReference type="OrthoDB" id="9803354at2"/>
<evidence type="ECO:0000313" key="5">
    <source>
        <dbReference type="EMBL" id="RDD80225.1"/>
    </source>
</evidence>
<gene>
    <name evidence="5" type="ORF">DVJ77_18115</name>
</gene>
<comment type="cofactor">
    <cofactor evidence="1">
        <name>pyridoxal 5'-phosphate</name>
        <dbReference type="ChEBI" id="CHEBI:597326"/>
    </cofactor>
</comment>
<dbReference type="Gene3D" id="3.40.640.10">
    <property type="entry name" value="Type I PLP-dependent aspartate aminotransferase-like (Major domain)"/>
    <property type="match status" value="1"/>
</dbReference>
<keyword evidence="2 5" id="KW-0032">Aminotransferase</keyword>
<organism evidence="5 6">
    <name type="scientific">Dyella tabacisoli</name>
    <dbReference type="NCBI Taxonomy" id="2282381"/>
    <lineage>
        <taxon>Bacteria</taxon>
        <taxon>Pseudomonadati</taxon>
        <taxon>Pseudomonadota</taxon>
        <taxon>Gammaproteobacteria</taxon>
        <taxon>Lysobacterales</taxon>
        <taxon>Rhodanobacteraceae</taxon>
        <taxon>Dyella</taxon>
    </lineage>
</organism>
<dbReference type="EMBL" id="QQAH01000019">
    <property type="protein sequence ID" value="RDD80225.1"/>
    <property type="molecule type" value="Genomic_DNA"/>
</dbReference>
<dbReference type="InterPro" id="IPR015421">
    <property type="entry name" value="PyrdxlP-dep_Trfase_major"/>
</dbReference>
<dbReference type="InterPro" id="IPR004839">
    <property type="entry name" value="Aminotransferase_I/II_large"/>
</dbReference>
<evidence type="ECO:0000256" key="2">
    <source>
        <dbReference type="ARBA" id="ARBA00022576"/>
    </source>
</evidence>
<dbReference type="Gene3D" id="3.90.1150.10">
    <property type="entry name" value="Aspartate Aminotransferase, domain 1"/>
    <property type="match status" value="1"/>
</dbReference>
<dbReference type="RefSeq" id="WP_114846931.1">
    <property type="nucleotide sequence ID" value="NZ_JBHSPE010000012.1"/>
</dbReference>
<evidence type="ECO:0000256" key="3">
    <source>
        <dbReference type="ARBA" id="ARBA00022679"/>
    </source>
</evidence>
<dbReference type="InterPro" id="IPR050881">
    <property type="entry name" value="LL-DAP_aminotransferase"/>
</dbReference>
<dbReference type="GO" id="GO:0004021">
    <property type="term" value="F:L-alanine:2-oxoglutarate aminotransferase activity"/>
    <property type="evidence" value="ECO:0007669"/>
    <property type="project" value="UniProtKB-EC"/>
</dbReference>
<dbReference type="Pfam" id="PF00155">
    <property type="entry name" value="Aminotran_1_2"/>
    <property type="match status" value="1"/>
</dbReference>
<proteinExistence type="predicted"/>
<evidence type="ECO:0000259" key="4">
    <source>
        <dbReference type="Pfam" id="PF00155"/>
    </source>
</evidence>
<dbReference type="FunFam" id="3.40.640.10:FF:000018">
    <property type="entry name" value="Alanine aminotransferase AlaC"/>
    <property type="match status" value="1"/>
</dbReference>
<keyword evidence="6" id="KW-1185">Reference proteome</keyword>
<dbReference type="FunFam" id="3.90.1150.10:FF:000015">
    <property type="entry name" value="Alanine aminotransferase AlaC"/>
    <property type="match status" value="1"/>
</dbReference>
<evidence type="ECO:0000313" key="6">
    <source>
        <dbReference type="Proteomes" id="UP000253782"/>
    </source>
</evidence>
<dbReference type="CDD" id="cd00609">
    <property type="entry name" value="AAT_like"/>
    <property type="match status" value="1"/>
</dbReference>
<comment type="caution">
    <text evidence="5">The sequence shown here is derived from an EMBL/GenBank/DDBJ whole genome shotgun (WGS) entry which is preliminary data.</text>
</comment>
<protein>
    <submittedName>
        <fullName evidence="5">Alanine transaminase</fullName>
        <ecNumber evidence="5">2.6.1.2</ecNumber>
    </submittedName>
</protein>
<dbReference type="Proteomes" id="UP000253782">
    <property type="component" value="Unassembled WGS sequence"/>
</dbReference>
<dbReference type="PANTHER" id="PTHR42832">
    <property type="entry name" value="AMINO ACID AMINOTRANSFERASE"/>
    <property type="match status" value="1"/>
</dbReference>
<dbReference type="PANTHER" id="PTHR42832:SF1">
    <property type="entry name" value="GLUTAMATE-PYRUVATE AMINOTRANSFERASE ALAC"/>
    <property type="match status" value="1"/>
</dbReference>
<dbReference type="InterPro" id="IPR015422">
    <property type="entry name" value="PyrdxlP-dep_Trfase_small"/>
</dbReference>
<dbReference type="InterPro" id="IPR015424">
    <property type="entry name" value="PyrdxlP-dep_Trfase"/>
</dbReference>
<sequence>MTDPVGLPTSSPRRFTRIERLPPYVFNITAELKMAARHRGEDIVDLSMGNPDGPTPPHIVEKLCTVAQRPDTHGYSTSKGIPRLRRAIAHWYAERYQVEIDPEAEAIVTIGSKEGLAHLMLATLDRGDTVLVPNPSYPIHIYGAVIAGAQIRSIPMAPGIDFFAELERGIRESFPKPKMMVLGFPSNPTAQCVELDFFERVIALAKQYDVLVVHDLAYADIVYDGWKAPSIMQVPGAKDIAVEFFTLSKSYNMAGWRIGFMVGNRELVAALARIKSYHDYGTFTPLQVAAIAALEGDQQCVRDIAMQYQQRRDVLVRGLHEAGWMVDNPKASMYVWAKIPEAYAALGSLEFAKKLLAEAKVSVSPGIGFGDYGDDYVRFALIENQDRIRQAVRGIKTMFRGDGVLKAKLG</sequence>
<feature type="domain" description="Aminotransferase class I/classII large" evidence="4">
    <location>
        <begin position="42"/>
        <end position="389"/>
    </location>
</feature>
<reference evidence="5 6" key="1">
    <citation type="submission" date="2018-07" db="EMBL/GenBank/DDBJ databases">
        <title>Dyella tabacisoli L4-6T, whole genome shotgun sequence.</title>
        <authorList>
            <person name="Zhou X.-K."/>
            <person name="Li W.-J."/>
            <person name="Duan Y.-Q."/>
        </authorList>
    </citation>
    <scope>NUCLEOTIDE SEQUENCE [LARGE SCALE GENOMIC DNA]</scope>
    <source>
        <strain evidence="5 6">L4-6</strain>
    </source>
</reference>
<keyword evidence="3 5" id="KW-0808">Transferase</keyword>
<dbReference type="GO" id="GO:0030170">
    <property type="term" value="F:pyridoxal phosphate binding"/>
    <property type="evidence" value="ECO:0007669"/>
    <property type="project" value="InterPro"/>
</dbReference>
<dbReference type="SUPFAM" id="SSF53383">
    <property type="entry name" value="PLP-dependent transferases"/>
    <property type="match status" value="1"/>
</dbReference>
<dbReference type="AlphaFoldDB" id="A0A369UJC4"/>